<reference evidence="2" key="1">
    <citation type="submission" date="2019-08" db="EMBL/GenBank/DDBJ databases">
        <authorList>
            <person name="Kucharzyk K."/>
            <person name="Murdoch R.W."/>
            <person name="Higgins S."/>
            <person name="Loffler F."/>
        </authorList>
    </citation>
    <scope>NUCLEOTIDE SEQUENCE</scope>
</reference>
<dbReference type="EMBL" id="VSSQ01068820">
    <property type="protein sequence ID" value="MPN20958.1"/>
    <property type="molecule type" value="Genomic_DNA"/>
</dbReference>
<dbReference type="EC" id="1.1.1.281" evidence="2"/>
<dbReference type="Gene3D" id="3.40.50.720">
    <property type="entry name" value="NAD(P)-binding Rossmann-like Domain"/>
    <property type="match status" value="1"/>
</dbReference>
<gene>
    <name evidence="2" type="primary">rmd_6</name>
    <name evidence="2" type="ORF">SDC9_168337</name>
</gene>
<organism evidence="2">
    <name type="scientific">bioreactor metagenome</name>
    <dbReference type="NCBI Taxonomy" id="1076179"/>
    <lineage>
        <taxon>unclassified sequences</taxon>
        <taxon>metagenomes</taxon>
        <taxon>ecological metagenomes</taxon>
    </lineage>
</organism>
<accession>A0A645G276</accession>
<dbReference type="SUPFAM" id="SSF51735">
    <property type="entry name" value="NAD(P)-binding Rossmann-fold domains"/>
    <property type="match status" value="1"/>
</dbReference>
<feature type="domain" description="NAD(P)-binding" evidence="1">
    <location>
        <begin position="2"/>
        <end position="100"/>
    </location>
</feature>
<protein>
    <submittedName>
        <fullName evidence="2">GDP-6-deoxy-D-mannose reductase</fullName>
        <ecNumber evidence="2">1.1.1.281</ecNumber>
    </submittedName>
</protein>
<proteinExistence type="predicted"/>
<dbReference type="Gene3D" id="3.90.25.10">
    <property type="entry name" value="UDP-galactose 4-epimerase, domain 1"/>
    <property type="match status" value="1"/>
</dbReference>
<sequence>MNVGRTDTARDFIDARDGVRAMMILLEKGRPGEPVNICTGRSYTIKETIDLLIKISGLDVTVNSDKSLYRATDEPVLIGDTSKLRALGFLPEFNFEQTLEAVYNNWLDRV</sequence>
<comment type="caution">
    <text evidence="2">The sequence shown here is derived from an EMBL/GenBank/DDBJ whole genome shotgun (WGS) entry which is preliminary data.</text>
</comment>
<keyword evidence="2" id="KW-0560">Oxidoreductase</keyword>
<name>A0A645G276_9ZZZZ</name>
<evidence type="ECO:0000259" key="1">
    <source>
        <dbReference type="Pfam" id="PF16363"/>
    </source>
</evidence>
<dbReference type="Pfam" id="PF16363">
    <property type="entry name" value="GDP_Man_Dehyd"/>
    <property type="match status" value="1"/>
</dbReference>
<dbReference type="InterPro" id="IPR036291">
    <property type="entry name" value="NAD(P)-bd_dom_sf"/>
</dbReference>
<evidence type="ECO:0000313" key="2">
    <source>
        <dbReference type="EMBL" id="MPN20958.1"/>
    </source>
</evidence>
<dbReference type="AlphaFoldDB" id="A0A645G276"/>
<dbReference type="GO" id="GO:0033705">
    <property type="term" value="F:GDP-4-dehydro-6-deoxy-D-mannose reductase activity"/>
    <property type="evidence" value="ECO:0007669"/>
    <property type="project" value="UniProtKB-EC"/>
</dbReference>
<dbReference type="InterPro" id="IPR016040">
    <property type="entry name" value="NAD(P)-bd_dom"/>
</dbReference>